<feature type="non-terminal residue" evidence="3">
    <location>
        <position position="1"/>
    </location>
</feature>
<dbReference type="Pfam" id="PF07525">
    <property type="entry name" value="SOCS_box"/>
    <property type="match status" value="1"/>
</dbReference>
<dbReference type="SMART" id="SM00969">
    <property type="entry name" value="SOCS_box"/>
    <property type="match status" value="1"/>
</dbReference>
<evidence type="ECO:0000259" key="2">
    <source>
        <dbReference type="PROSITE" id="PS50225"/>
    </source>
</evidence>
<evidence type="ECO:0000313" key="4">
    <source>
        <dbReference type="Proteomes" id="UP001529510"/>
    </source>
</evidence>
<keyword evidence="4" id="KW-1185">Reference proteome</keyword>
<organism evidence="3 4">
    <name type="scientific">Cirrhinus mrigala</name>
    <name type="common">Mrigala</name>
    <dbReference type="NCBI Taxonomy" id="683832"/>
    <lineage>
        <taxon>Eukaryota</taxon>
        <taxon>Metazoa</taxon>
        <taxon>Chordata</taxon>
        <taxon>Craniata</taxon>
        <taxon>Vertebrata</taxon>
        <taxon>Euteleostomi</taxon>
        <taxon>Actinopterygii</taxon>
        <taxon>Neopterygii</taxon>
        <taxon>Teleostei</taxon>
        <taxon>Ostariophysi</taxon>
        <taxon>Cypriniformes</taxon>
        <taxon>Cyprinidae</taxon>
        <taxon>Labeoninae</taxon>
        <taxon>Labeonini</taxon>
        <taxon>Cirrhinus</taxon>
    </lineage>
</organism>
<evidence type="ECO:0000313" key="3">
    <source>
        <dbReference type="EMBL" id="KAL0193997.1"/>
    </source>
</evidence>
<name>A0ABD0R684_CIRMR</name>
<proteinExistence type="predicted"/>
<dbReference type="EMBL" id="JAMKFB020000005">
    <property type="protein sequence ID" value="KAL0193997.1"/>
    <property type="molecule type" value="Genomic_DNA"/>
</dbReference>
<dbReference type="PROSITE" id="PS50225">
    <property type="entry name" value="SOCS"/>
    <property type="match status" value="1"/>
</dbReference>
<comment type="pathway">
    <text evidence="1">Protein modification; protein ubiquitination.</text>
</comment>
<reference evidence="3 4" key="1">
    <citation type="submission" date="2024-05" db="EMBL/GenBank/DDBJ databases">
        <title>Genome sequencing and assembly of Indian major carp, Cirrhinus mrigala (Hamilton, 1822).</title>
        <authorList>
            <person name="Mohindra V."/>
            <person name="Chowdhury L.M."/>
            <person name="Lal K."/>
            <person name="Jena J.K."/>
        </authorList>
    </citation>
    <scope>NUCLEOTIDE SEQUENCE [LARGE SCALE GENOMIC DNA]</scope>
    <source>
        <strain evidence="3">CM1030</strain>
        <tissue evidence="3">Blood</tissue>
    </source>
</reference>
<dbReference type="InterPro" id="IPR001496">
    <property type="entry name" value="SOCS_box"/>
</dbReference>
<feature type="domain" description="SOCS box" evidence="2">
    <location>
        <begin position="1"/>
        <end position="37"/>
    </location>
</feature>
<evidence type="ECO:0000256" key="1">
    <source>
        <dbReference type="ARBA" id="ARBA00004906"/>
    </source>
</evidence>
<protein>
    <recommendedName>
        <fullName evidence="2">SOCS box domain-containing protein</fullName>
    </recommendedName>
</protein>
<accession>A0ABD0R684</accession>
<sequence>LKHLCRTALRFSISTYQVEALPLPKKILDYLTYRNVPKQKIVYCKEHCS</sequence>
<dbReference type="SUPFAM" id="SSF158235">
    <property type="entry name" value="SOCS box-like"/>
    <property type="match status" value="1"/>
</dbReference>
<dbReference type="Gene3D" id="1.10.750.20">
    <property type="entry name" value="SOCS box"/>
    <property type="match status" value="1"/>
</dbReference>
<dbReference type="AlphaFoldDB" id="A0ABD0R684"/>
<dbReference type="InterPro" id="IPR036036">
    <property type="entry name" value="SOCS_box-like_dom_sf"/>
</dbReference>
<gene>
    <name evidence="3" type="ORF">M9458_012293</name>
</gene>
<dbReference type="SMART" id="SM00253">
    <property type="entry name" value="SOCS"/>
    <property type="match status" value="1"/>
</dbReference>
<comment type="caution">
    <text evidence="3">The sequence shown here is derived from an EMBL/GenBank/DDBJ whole genome shotgun (WGS) entry which is preliminary data.</text>
</comment>
<dbReference type="Proteomes" id="UP001529510">
    <property type="component" value="Unassembled WGS sequence"/>
</dbReference>